<dbReference type="InterPro" id="IPR002525">
    <property type="entry name" value="Transp_IS110-like_N"/>
</dbReference>
<dbReference type="OrthoDB" id="9815354at2"/>
<feature type="domain" description="Transposase IS110-like N-terminal" evidence="2">
    <location>
        <begin position="9"/>
        <end position="156"/>
    </location>
</feature>
<dbReference type="GO" id="GO:0006313">
    <property type="term" value="P:DNA transposition"/>
    <property type="evidence" value="ECO:0007669"/>
    <property type="project" value="InterPro"/>
</dbReference>
<dbReference type="NCBIfam" id="NF033542">
    <property type="entry name" value="transpos_IS110"/>
    <property type="match status" value="1"/>
</dbReference>
<feature type="domain" description="Transposase IS116/IS110/IS902 C-terminal" evidence="3">
    <location>
        <begin position="254"/>
        <end position="339"/>
    </location>
</feature>
<organism evidence="4 5">
    <name type="scientific">Rhodococcus jostii (strain RHA1)</name>
    <dbReference type="NCBI Taxonomy" id="101510"/>
    <lineage>
        <taxon>Bacteria</taxon>
        <taxon>Bacillati</taxon>
        <taxon>Actinomycetota</taxon>
        <taxon>Actinomycetes</taxon>
        <taxon>Mycobacteriales</taxon>
        <taxon>Nocardiaceae</taxon>
        <taxon>Rhodococcus</taxon>
    </lineage>
</organism>
<feature type="region of interest" description="Disordered" evidence="1">
    <location>
        <begin position="292"/>
        <end position="315"/>
    </location>
</feature>
<dbReference type="GO" id="GO:0004803">
    <property type="term" value="F:transposase activity"/>
    <property type="evidence" value="ECO:0007669"/>
    <property type="project" value="InterPro"/>
</dbReference>
<dbReference type="Pfam" id="PF01548">
    <property type="entry name" value="DEDD_Tnp_IS110"/>
    <property type="match status" value="1"/>
</dbReference>
<dbReference type="GO" id="GO:0003677">
    <property type="term" value="F:DNA binding"/>
    <property type="evidence" value="ECO:0007669"/>
    <property type="project" value="InterPro"/>
</dbReference>
<dbReference type="Pfam" id="PF02371">
    <property type="entry name" value="Transposase_20"/>
    <property type="match status" value="1"/>
</dbReference>
<dbReference type="PATRIC" id="fig|101510.16.peg.1425"/>
<dbReference type="HOGENOM" id="CLU_036902_11_0_11"/>
<dbReference type="AlphaFoldDB" id="Q0SGW5"/>
<sequence>MEVVHPRCAGLDISKKDAKVCVRIQGRGSRRTSATVTTWGAMTNQILALREHLVQQKVTCVVMEATGNYWKPYFYLLEDTLEVMLVNAHDARNMPGRKSDVSDAAWLADLGAHGLLRGSLVPPPPIRRLRDLTRARTALTRDRARQGQRIEKVLEDAGIKLSSVATDIMGVSGRAMLDALIDGRDDPAVIAGLAKGRMRSKIPVLAEALTGRFTPHHAFLISMHLTLIDQYGQALGELDTRIAEAVEPFQAARDLLTSIPGFSTTVAEVVLAETGGDMRVFPTAGHLASWAGTAPGSHESAGRVKSTKTRPGNRHLEGALGTAALSVSRSKGTFFSAKYKRIASRQGPMKALVAVQHAMLVAAWNMLTNGDLYRDPGPDYYTRRVPTKTRARAIGQLESLGYRVILEPAAGTA</sequence>
<dbReference type="KEGG" id="rha:RHA1_ro01400"/>
<accession>Q0SGW5</accession>
<dbReference type="InterPro" id="IPR003346">
    <property type="entry name" value="Transposase_20"/>
</dbReference>
<protein>
    <submittedName>
        <fullName evidence="4">Probable transposase</fullName>
    </submittedName>
</protein>
<evidence type="ECO:0000313" key="5">
    <source>
        <dbReference type="Proteomes" id="UP000008710"/>
    </source>
</evidence>
<dbReference type="EMBL" id="CP000431">
    <property type="protein sequence ID" value="ABG93221.1"/>
    <property type="molecule type" value="Genomic_DNA"/>
</dbReference>
<dbReference type="PANTHER" id="PTHR33055">
    <property type="entry name" value="TRANSPOSASE FOR INSERTION SEQUENCE ELEMENT IS1111A"/>
    <property type="match status" value="1"/>
</dbReference>
<evidence type="ECO:0000259" key="3">
    <source>
        <dbReference type="Pfam" id="PF02371"/>
    </source>
</evidence>
<dbReference type="eggNOG" id="COG3547">
    <property type="taxonomic scope" value="Bacteria"/>
</dbReference>
<name>Q0SGW5_RHOJR</name>
<proteinExistence type="predicted"/>
<evidence type="ECO:0000313" key="4">
    <source>
        <dbReference type="EMBL" id="ABG93221.1"/>
    </source>
</evidence>
<evidence type="ECO:0000259" key="2">
    <source>
        <dbReference type="Pfam" id="PF01548"/>
    </source>
</evidence>
<evidence type="ECO:0000256" key="1">
    <source>
        <dbReference type="SAM" id="MobiDB-lite"/>
    </source>
</evidence>
<dbReference type="InterPro" id="IPR047650">
    <property type="entry name" value="Transpos_IS110"/>
</dbReference>
<gene>
    <name evidence="4" type="ordered locus">RHA1_ro01400</name>
</gene>
<dbReference type="RefSeq" id="WP_011594428.1">
    <property type="nucleotide sequence ID" value="NC_008268.1"/>
</dbReference>
<dbReference type="Proteomes" id="UP000008710">
    <property type="component" value="Chromosome"/>
</dbReference>
<dbReference type="PANTHER" id="PTHR33055:SF15">
    <property type="entry name" value="TRANSPOSASE-RELATED"/>
    <property type="match status" value="1"/>
</dbReference>
<reference evidence="5" key="1">
    <citation type="journal article" date="2006" name="Proc. Natl. Acad. Sci. U.S.A.">
        <title>The complete genome of Rhodococcus sp. RHA1 provides insights into a catabolic powerhouse.</title>
        <authorList>
            <person name="McLeod M.P."/>
            <person name="Warren R.L."/>
            <person name="Hsiao W.W.L."/>
            <person name="Araki N."/>
            <person name="Myhre M."/>
            <person name="Fernandes C."/>
            <person name="Miyazawa D."/>
            <person name="Wong W."/>
            <person name="Lillquist A.L."/>
            <person name="Wang D."/>
            <person name="Dosanjh M."/>
            <person name="Hara H."/>
            <person name="Petrescu A."/>
            <person name="Morin R.D."/>
            <person name="Yang G."/>
            <person name="Stott J.M."/>
            <person name="Schein J.E."/>
            <person name="Shin H."/>
            <person name="Smailus D."/>
            <person name="Siddiqui A.S."/>
            <person name="Marra M.A."/>
            <person name="Jones S.J.M."/>
            <person name="Holt R."/>
            <person name="Brinkman F.S.L."/>
            <person name="Miyauchi K."/>
            <person name="Fukuda M."/>
            <person name="Davies J.E."/>
            <person name="Mohn W.W."/>
            <person name="Eltis L.D."/>
        </authorList>
    </citation>
    <scope>NUCLEOTIDE SEQUENCE [LARGE SCALE GENOMIC DNA]</scope>
    <source>
        <strain evidence="5">RHA1</strain>
    </source>
</reference>